<evidence type="ECO:0000256" key="5">
    <source>
        <dbReference type="ARBA" id="ARBA00022853"/>
    </source>
</evidence>
<evidence type="ECO:0000256" key="1">
    <source>
        <dbReference type="ARBA" id="ARBA00004123"/>
    </source>
</evidence>
<reference evidence="11" key="1">
    <citation type="journal article" date="2020" name="Cell">
        <title>Large-Scale Comparative Analyses of Tick Genomes Elucidate Their Genetic Diversity and Vector Capacities.</title>
        <authorList>
            <consortium name="Tick Genome and Microbiome Consortium (TIGMIC)"/>
            <person name="Jia N."/>
            <person name="Wang J."/>
            <person name="Shi W."/>
            <person name="Du L."/>
            <person name="Sun Y."/>
            <person name="Zhan W."/>
            <person name="Jiang J.F."/>
            <person name="Wang Q."/>
            <person name="Zhang B."/>
            <person name="Ji P."/>
            <person name="Bell-Sakyi L."/>
            <person name="Cui X.M."/>
            <person name="Yuan T.T."/>
            <person name="Jiang B.G."/>
            <person name="Yang W.F."/>
            <person name="Lam T.T."/>
            <person name="Chang Q.C."/>
            <person name="Ding S.J."/>
            <person name="Wang X.J."/>
            <person name="Zhu J.G."/>
            <person name="Ruan X.D."/>
            <person name="Zhao L."/>
            <person name="Wei J.T."/>
            <person name="Ye R.Z."/>
            <person name="Que T.C."/>
            <person name="Du C.H."/>
            <person name="Zhou Y.H."/>
            <person name="Cheng J.X."/>
            <person name="Dai P.F."/>
            <person name="Guo W.B."/>
            <person name="Han X.H."/>
            <person name="Huang E.J."/>
            <person name="Li L.F."/>
            <person name="Wei W."/>
            <person name="Gao Y.C."/>
            <person name="Liu J.Z."/>
            <person name="Shao H.Z."/>
            <person name="Wang X."/>
            <person name="Wang C.C."/>
            <person name="Yang T.C."/>
            <person name="Huo Q.B."/>
            <person name="Li W."/>
            <person name="Chen H.Y."/>
            <person name="Chen S.E."/>
            <person name="Zhou L.G."/>
            <person name="Ni X.B."/>
            <person name="Tian J.H."/>
            <person name="Sheng Y."/>
            <person name="Liu T."/>
            <person name="Pan Y.S."/>
            <person name="Xia L.Y."/>
            <person name="Li J."/>
            <person name="Zhao F."/>
            <person name="Cao W.C."/>
        </authorList>
    </citation>
    <scope>NUCLEOTIDE SEQUENCE</scope>
    <source>
        <strain evidence="11">Rsan-2018</strain>
    </source>
</reference>
<dbReference type="AlphaFoldDB" id="A0A9D4TE19"/>
<evidence type="ECO:0000256" key="3">
    <source>
        <dbReference type="ARBA" id="ARBA00022491"/>
    </source>
</evidence>
<gene>
    <name evidence="11" type="ORF">HPB52_024669</name>
</gene>
<evidence type="ECO:0000256" key="6">
    <source>
        <dbReference type="ARBA" id="ARBA00023015"/>
    </source>
</evidence>
<proteinExistence type="predicted"/>
<reference evidence="11" key="2">
    <citation type="submission" date="2021-09" db="EMBL/GenBank/DDBJ databases">
        <authorList>
            <person name="Jia N."/>
            <person name="Wang J."/>
            <person name="Shi W."/>
            <person name="Du L."/>
            <person name="Sun Y."/>
            <person name="Zhan W."/>
            <person name="Jiang J."/>
            <person name="Wang Q."/>
            <person name="Zhang B."/>
            <person name="Ji P."/>
            <person name="Sakyi L.B."/>
            <person name="Cui X."/>
            <person name="Yuan T."/>
            <person name="Jiang B."/>
            <person name="Yang W."/>
            <person name="Lam T.T.-Y."/>
            <person name="Chang Q."/>
            <person name="Ding S."/>
            <person name="Wang X."/>
            <person name="Zhu J."/>
            <person name="Ruan X."/>
            <person name="Zhao L."/>
            <person name="Wei J."/>
            <person name="Que T."/>
            <person name="Du C."/>
            <person name="Cheng J."/>
            <person name="Dai P."/>
            <person name="Han X."/>
            <person name="Huang E."/>
            <person name="Gao Y."/>
            <person name="Liu J."/>
            <person name="Shao H."/>
            <person name="Ye R."/>
            <person name="Li L."/>
            <person name="Wei W."/>
            <person name="Wang X."/>
            <person name="Wang C."/>
            <person name="Huo Q."/>
            <person name="Li W."/>
            <person name="Guo W."/>
            <person name="Chen H."/>
            <person name="Chen S."/>
            <person name="Zhou L."/>
            <person name="Zhou L."/>
            <person name="Ni X."/>
            <person name="Tian J."/>
            <person name="Zhou Y."/>
            <person name="Sheng Y."/>
            <person name="Liu T."/>
            <person name="Pan Y."/>
            <person name="Xia L."/>
            <person name="Li J."/>
            <person name="Zhao F."/>
            <person name="Cao W."/>
        </authorList>
    </citation>
    <scope>NUCLEOTIDE SEQUENCE</scope>
    <source>
        <strain evidence="11">Rsan-2018</strain>
        <tissue evidence="11">Larvae</tissue>
    </source>
</reference>
<evidence type="ECO:0000256" key="9">
    <source>
        <dbReference type="ARBA" id="ARBA00023242"/>
    </source>
</evidence>
<dbReference type="PANTHER" id="PTHR12693">
    <property type="entry name" value="MENIN"/>
    <property type="match status" value="1"/>
</dbReference>
<feature type="compositionally biased region" description="Polar residues" evidence="10">
    <location>
        <begin position="176"/>
        <end position="188"/>
    </location>
</feature>
<keyword evidence="9" id="KW-0539">Nucleus</keyword>
<dbReference type="PANTHER" id="PTHR12693:SF3">
    <property type="entry name" value="MENIN"/>
    <property type="match status" value="1"/>
</dbReference>
<feature type="region of interest" description="Disordered" evidence="10">
    <location>
        <begin position="176"/>
        <end position="206"/>
    </location>
</feature>
<keyword evidence="5" id="KW-0156">Chromatin regulator</keyword>
<accession>A0A9D4TE19</accession>
<dbReference type="OMA" id="KVNGHAC"/>
<sequence>MADGKMPKEEDFLKSLENQLGQSNGPPHPDIVALAAACAENILNPDYLLGCGEPFSTKNGNNGLSALKASESDFMVGDLFDPKVNGHACPDDLIRAVQQEANNNNSSFSFDDDDLDLDDTKAALSAKPEKSGSRSSGDNGAATVTLSSQKMAGLKDLLLAEKLNTSAIQLQLTAQSQVQVVKRGQSNPAGGPHEPTTRHSKRTRRE</sequence>
<dbReference type="GO" id="GO:0000976">
    <property type="term" value="F:transcription cis-regulatory region binding"/>
    <property type="evidence" value="ECO:0007669"/>
    <property type="project" value="TreeGrafter"/>
</dbReference>
<keyword evidence="6" id="KW-0805">Transcription regulation</keyword>
<dbReference type="VEuPathDB" id="VectorBase:RSAN_027844"/>
<feature type="compositionally biased region" description="Basic and acidic residues" evidence="10">
    <location>
        <begin position="1"/>
        <end position="14"/>
    </location>
</feature>
<feature type="compositionally biased region" description="Polar residues" evidence="10">
    <location>
        <begin position="16"/>
        <end position="25"/>
    </location>
</feature>
<protein>
    <recommendedName>
        <fullName evidence="2">Menin</fullName>
    </recommendedName>
</protein>
<dbReference type="GO" id="GO:0000403">
    <property type="term" value="F:Y-form DNA binding"/>
    <property type="evidence" value="ECO:0007669"/>
    <property type="project" value="TreeGrafter"/>
</dbReference>
<evidence type="ECO:0000256" key="4">
    <source>
        <dbReference type="ARBA" id="ARBA00022553"/>
    </source>
</evidence>
<feature type="region of interest" description="Disordered" evidence="10">
    <location>
        <begin position="1"/>
        <end position="28"/>
    </location>
</feature>
<keyword evidence="8" id="KW-0804">Transcription</keyword>
<dbReference type="GO" id="GO:0000785">
    <property type="term" value="C:chromatin"/>
    <property type="evidence" value="ECO:0007669"/>
    <property type="project" value="TreeGrafter"/>
</dbReference>
<evidence type="ECO:0000256" key="8">
    <source>
        <dbReference type="ARBA" id="ARBA00023163"/>
    </source>
</evidence>
<dbReference type="GO" id="GO:0045786">
    <property type="term" value="P:negative regulation of cell cycle"/>
    <property type="evidence" value="ECO:0007669"/>
    <property type="project" value="TreeGrafter"/>
</dbReference>
<comment type="caution">
    <text evidence="11">The sequence shown here is derived from an EMBL/GenBank/DDBJ whole genome shotgun (WGS) entry which is preliminary data.</text>
</comment>
<evidence type="ECO:0000256" key="7">
    <source>
        <dbReference type="ARBA" id="ARBA00023125"/>
    </source>
</evidence>
<evidence type="ECO:0000256" key="2">
    <source>
        <dbReference type="ARBA" id="ARBA00021162"/>
    </source>
</evidence>
<dbReference type="Pfam" id="PF05053">
    <property type="entry name" value="Menin"/>
    <property type="match status" value="1"/>
</dbReference>
<dbReference type="EMBL" id="JABSTV010000233">
    <property type="protein sequence ID" value="KAH7986875.1"/>
    <property type="molecule type" value="Genomic_DNA"/>
</dbReference>
<dbReference type="GO" id="GO:0006357">
    <property type="term" value="P:regulation of transcription by RNA polymerase II"/>
    <property type="evidence" value="ECO:0007669"/>
    <property type="project" value="TreeGrafter"/>
</dbReference>
<keyword evidence="7" id="KW-0238">DNA-binding</keyword>
<dbReference type="GO" id="GO:0008285">
    <property type="term" value="P:negative regulation of cell population proliferation"/>
    <property type="evidence" value="ECO:0007669"/>
    <property type="project" value="TreeGrafter"/>
</dbReference>
<name>A0A9D4TE19_RHISA</name>
<keyword evidence="4" id="KW-0597">Phosphoprotein</keyword>
<organism evidence="11 12">
    <name type="scientific">Rhipicephalus sanguineus</name>
    <name type="common">Brown dog tick</name>
    <name type="synonym">Ixodes sanguineus</name>
    <dbReference type="NCBI Taxonomy" id="34632"/>
    <lineage>
        <taxon>Eukaryota</taxon>
        <taxon>Metazoa</taxon>
        <taxon>Ecdysozoa</taxon>
        <taxon>Arthropoda</taxon>
        <taxon>Chelicerata</taxon>
        <taxon>Arachnida</taxon>
        <taxon>Acari</taxon>
        <taxon>Parasitiformes</taxon>
        <taxon>Ixodida</taxon>
        <taxon>Ixodoidea</taxon>
        <taxon>Ixodidae</taxon>
        <taxon>Rhipicephalinae</taxon>
        <taxon>Rhipicephalus</taxon>
        <taxon>Rhipicephalus</taxon>
    </lineage>
</organism>
<dbReference type="GO" id="GO:0035097">
    <property type="term" value="C:histone methyltransferase complex"/>
    <property type="evidence" value="ECO:0007669"/>
    <property type="project" value="TreeGrafter"/>
</dbReference>
<evidence type="ECO:0000256" key="10">
    <source>
        <dbReference type="SAM" id="MobiDB-lite"/>
    </source>
</evidence>
<dbReference type="GO" id="GO:0003682">
    <property type="term" value="F:chromatin binding"/>
    <property type="evidence" value="ECO:0007669"/>
    <property type="project" value="TreeGrafter"/>
</dbReference>
<evidence type="ECO:0000313" key="11">
    <source>
        <dbReference type="EMBL" id="KAH7986875.1"/>
    </source>
</evidence>
<keyword evidence="12" id="KW-1185">Reference proteome</keyword>
<dbReference type="Proteomes" id="UP000821837">
    <property type="component" value="Unassembled WGS sequence"/>
</dbReference>
<dbReference type="InterPro" id="IPR007747">
    <property type="entry name" value="Menin"/>
</dbReference>
<dbReference type="OrthoDB" id="5962932at2759"/>
<keyword evidence="3" id="KW-0678">Repressor</keyword>
<comment type="subcellular location">
    <subcellularLocation>
        <location evidence="1">Nucleus</location>
    </subcellularLocation>
</comment>
<evidence type="ECO:0000313" key="12">
    <source>
        <dbReference type="Proteomes" id="UP000821837"/>
    </source>
</evidence>
<dbReference type="GO" id="GO:0006325">
    <property type="term" value="P:chromatin organization"/>
    <property type="evidence" value="ECO:0007669"/>
    <property type="project" value="UniProtKB-KW"/>
</dbReference>